<name>A0A2P5FFI8_TREOI</name>
<keyword evidence="3" id="KW-1185">Reference proteome</keyword>
<protein>
    <submittedName>
        <fullName evidence="2">Uncharacterized protein</fullName>
    </submittedName>
</protein>
<dbReference type="InParanoid" id="A0A2P5FFI8"/>
<evidence type="ECO:0000313" key="3">
    <source>
        <dbReference type="Proteomes" id="UP000237000"/>
    </source>
</evidence>
<evidence type="ECO:0000313" key="2">
    <source>
        <dbReference type="EMBL" id="PON96552.1"/>
    </source>
</evidence>
<feature type="signal peptide" evidence="1">
    <location>
        <begin position="1"/>
        <end position="24"/>
    </location>
</feature>
<gene>
    <name evidence="2" type="ORF">TorRG33x02_075330</name>
</gene>
<feature type="chain" id="PRO_5015151075" evidence="1">
    <location>
        <begin position="25"/>
        <end position="124"/>
    </location>
</feature>
<accession>A0A2P5FFI8</accession>
<reference evidence="3" key="1">
    <citation type="submission" date="2016-06" db="EMBL/GenBank/DDBJ databases">
        <title>Parallel loss of symbiosis genes in relatives of nitrogen-fixing non-legume Parasponia.</title>
        <authorList>
            <person name="Van Velzen R."/>
            <person name="Holmer R."/>
            <person name="Bu F."/>
            <person name="Rutten L."/>
            <person name="Van Zeijl A."/>
            <person name="Liu W."/>
            <person name="Santuari L."/>
            <person name="Cao Q."/>
            <person name="Sharma T."/>
            <person name="Shen D."/>
            <person name="Roswanjaya Y."/>
            <person name="Wardhani T."/>
            <person name="Kalhor M.S."/>
            <person name="Jansen J."/>
            <person name="Van den Hoogen J."/>
            <person name="Gungor B."/>
            <person name="Hartog M."/>
            <person name="Hontelez J."/>
            <person name="Verver J."/>
            <person name="Yang W.-C."/>
            <person name="Schijlen E."/>
            <person name="Repin R."/>
            <person name="Schilthuizen M."/>
            <person name="Schranz E."/>
            <person name="Heidstra R."/>
            <person name="Miyata K."/>
            <person name="Fedorova E."/>
            <person name="Kohlen W."/>
            <person name="Bisseling T."/>
            <person name="Smit S."/>
            <person name="Geurts R."/>
        </authorList>
    </citation>
    <scope>NUCLEOTIDE SEQUENCE [LARGE SCALE GENOMIC DNA]</scope>
    <source>
        <strain evidence="3">cv. RG33-2</strain>
    </source>
</reference>
<dbReference type="Proteomes" id="UP000237000">
    <property type="component" value="Unassembled WGS sequence"/>
</dbReference>
<dbReference type="AlphaFoldDB" id="A0A2P5FFI8"/>
<evidence type="ECO:0000256" key="1">
    <source>
        <dbReference type="SAM" id="SignalP"/>
    </source>
</evidence>
<organism evidence="2 3">
    <name type="scientific">Trema orientale</name>
    <name type="common">Charcoal tree</name>
    <name type="synonym">Celtis orientalis</name>
    <dbReference type="NCBI Taxonomy" id="63057"/>
    <lineage>
        <taxon>Eukaryota</taxon>
        <taxon>Viridiplantae</taxon>
        <taxon>Streptophyta</taxon>
        <taxon>Embryophyta</taxon>
        <taxon>Tracheophyta</taxon>
        <taxon>Spermatophyta</taxon>
        <taxon>Magnoliopsida</taxon>
        <taxon>eudicotyledons</taxon>
        <taxon>Gunneridae</taxon>
        <taxon>Pentapetalae</taxon>
        <taxon>rosids</taxon>
        <taxon>fabids</taxon>
        <taxon>Rosales</taxon>
        <taxon>Cannabaceae</taxon>
        <taxon>Trema</taxon>
    </lineage>
</organism>
<dbReference type="EMBL" id="JXTC01000037">
    <property type="protein sequence ID" value="PON96552.1"/>
    <property type="molecule type" value="Genomic_DNA"/>
</dbReference>
<proteinExistence type="predicted"/>
<sequence>MATLIWFWVMLLGVMILLLMQTKGLWLEEFHDQVVDVMLLLLMEAFHDQVVLWSINLSSISDHTDSHGAPSFVLDGGRFIHGSGVAAIKPPSVDGAVLDLRDGLHKASNIADAIQVSGLHSKAG</sequence>
<keyword evidence="1" id="KW-0732">Signal</keyword>
<comment type="caution">
    <text evidence="2">The sequence shown here is derived from an EMBL/GenBank/DDBJ whole genome shotgun (WGS) entry which is preliminary data.</text>
</comment>